<dbReference type="STRING" id="7398.A0A1B0AHB3"/>
<sequence length="664" mass="77663">MIELLSLPRRHANQVENVAGVRFKSGLPINSLPGWEHIPLNSKLPMLKCPGNQVIFSKNKIGQAVRDDRHLKHEFDPSGRDSFPEYNPLHDSNLKTFYANERNLKRLRENGEITHNNDVICNLKDFNEYRQQLHKSHLYYILQDLNRLEAEQHDRMLIANAELITNKDHRNLSARQHTYTEILQRKQLLDEQKMERCKKLLERTEEKFLYVNVMQNIRKATSEHKKALRQLRMQKHLDVRNDLQRKQLIALKKLFQFKKDRLQKNLRSLQESKDKKANEEQYASWNKRLAERIANQKTIQTLLAEVSEQRKIFIENHKRHYHEKWDRIQSAIKKRSDLTRKRFFSRHNVSSKKKVSDLEHEKNDIISFCHDFQGSFDRLPDEDVCLALKAVLDMETNVELPFDADDPIYKAAQFIIKHILAKFNKDLSHDKAVFTAVYDRLNSFFDEARKLILYKATQIYASARQSDKSKNGNNGYASRVSFSRYSSIIGTSSYSIHPLIEIKAVSGRKATPVGSLDSLVIESMTSLVNKAQTPHLCRNEMIFIEHYLAKFKRELLVGVGRLVFATLECHFQNKVMNIRQELLDIDRKFLLKQVTKSILSYTVNPLNFKSNLRLCTSALASDIIWSLQQQLLKPGRDPRRIAQPKFACNHNKHSMQLCMYCSGS</sequence>
<evidence type="ECO:0000313" key="2">
    <source>
        <dbReference type="Proteomes" id="UP000092445"/>
    </source>
</evidence>
<accession>A0A1B0AHB3</accession>
<dbReference type="AlphaFoldDB" id="A0A1B0AHB3"/>
<organism evidence="1 2">
    <name type="scientific">Glossina pallidipes</name>
    <name type="common">Tsetse fly</name>
    <dbReference type="NCBI Taxonomy" id="7398"/>
    <lineage>
        <taxon>Eukaryota</taxon>
        <taxon>Metazoa</taxon>
        <taxon>Ecdysozoa</taxon>
        <taxon>Arthropoda</taxon>
        <taxon>Hexapoda</taxon>
        <taxon>Insecta</taxon>
        <taxon>Pterygota</taxon>
        <taxon>Neoptera</taxon>
        <taxon>Endopterygota</taxon>
        <taxon>Diptera</taxon>
        <taxon>Brachycera</taxon>
        <taxon>Muscomorpha</taxon>
        <taxon>Hippoboscoidea</taxon>
        <taxon>Glossinidae</taxon>
        <taxon>Glossina</taxon>
    </lineage>
</organism>
<evidence type="ECO:0000313" key="1">
    <source>
        <dbReference type="EnsemblMetazoa" id="GPAI045751-PA"/>
    </source>
</evidence>
<keyword evidence="2" id="KW-1185">Reference proteome</keyword>
<proteinExistence type="predicted"/>
<name>A0A1B0AHB3_GLOPL</name>
<dbReference type="EnsemblMetazoa" id="GPAI045751-RA">
    <property type="protein sequence ID" value="GPAI045751-PA"/>
    <property type="gene ID" value="GPAI045751"/>
</dbReference>
<protein>
    <submittedName>
        <fullName evidence="1">Uncharacterized protein</fullName>
    </submittedName>
</protein>
<dbReference type="Proteomes" id="UP000092445">
    <property type="component" value="Unassembled WGS sequence"/>
</dbReference>
<dbReference type="VEuPathDB" id="VectorBase:GPAI045751"/>
<reference evidence="2" key="1">
    <citation type="submission" date="2014-03" db="EMBL/GenBank/DDBJ databases">
        <authorList>
            <person name="Aksoy S."/>
            <person name="Warren W."/>
            <person name="Wilson R.K."/>
        </authorList>
    </citation>
    <scope>NUCLEOTIDE SEQUENCE [LARGE SCALE GENOMIC DNA]</scope>
    <source>
        <strain evidence="2">IAEA</strain>
    </source>
</reference>
<reference evidence="1" key="2">
    <citation type="submission" date="2020-05" db="UniProtKB">
        <authorList>
            <consortium name="EnsemblMetazoa"/>
        </authorList>
    </citation>
    <scope>IDENTIFICATION</scope>
    <source>
        <strain evidence="1">IAEA</strain>
    </source>
</reference>